<keyword evidence="3 7" id="KW-0732">Signal</keyword>
<protein>
    <submittedName>
        <fullName evidence="11">M4 family metallopeptidase</fullName>
    </submittedName>
</protein>
<proteinExistence type="predicted"/>
<feature type="domain" description="Peptidase M4" evidence="8">
    <location>
        <begin position="213"/>
        <end position="347"/>
    </location>
</feature>
<dbReference type="Pfam" id="PF07504">
    <property type="entry name" value="FTP"/>
    <property type="match status" value="1"/>
</dbReference>
<dbReference type="RefSeq" id="WP_353651081.1">
    <property type="nucleotide sequence ID" value="NZ_CP159218.1"/>
</dbReference>
<evidence type="ECO:0000256" key="3">
    <source>
        <dbReference type="ARBA" id="ARBA00022729"/>
    </source>
</evidence>
<dbReference type="GO" id="GO:0005975">
    <property type="term" value="P:carbohydrate metabolic process"/>
    <property type="evidence" value="ECO:0007669"/>
    <property type="project" value="UniProtKB-ARBA"/>
</dbReference>
<evidence type="ECO:0000256" key="2">
    <source>
        <dbReference type="ARBA" id="ARBA00022723"/>
    </source>
</evidence>
<evidence type="ECO:0000256" key="1">
    <source>
        <dbReference type="ARBA" id="ARBA00022670"/>
    </source>
</evidence>
<evidence type="ECO:0000259" key="8">
    <source>
        <dbReference type="Pfam" id="PF01447"/>
    </source>
</evidence>
<keyword evidence="4" id="KW-0378">Hydrolase</keyword>
<accession>A0AAU8DUS6</accession>
<keyword evidence="1" id="KW-0645">Protease</keyword>
<evidence type="ECO:0000256" key="5">
    <source>
        <dbReference type="ARBA" id="ARBA00022833"/>
    </source>
</evidence>
<dbReference type="GO" id="GO:0004222">
    <property type="term" value="F:metalloendopeptidase activity"/>
    <property type="evidence" value="ECO:0007669"/>
    <property type="project" value="InterPro"/>
</dbReference>
<keyword evidence="5" id="KW-0862">Zinc</keyword>
<keyword evidence="2" id="KW-0479">Metal-binding</keyword>
<dbReference type="InterPro" id="IPR027268">
    <property type="entry name" value="Peptidase_M4/M1_CTD_sf"/>
</dbReference>
<organism evidence="11">
    <name type="scientific">Nakamurella sp. A5-74</name>
    <dbReference type="NCBI Taxonomy" id="3158264"/>
    <lineage>
        <taxon>Bacteria</taxon>
        <taxon>Bacillati</taxon>
        <taxon>Actinomycetota</taxon>
        <taxon>Actinomycetes</taxon>
        <taxon>Nakamurellales</taxon>
        <taxon>Nakamurellaceae</taxon>
        <taxon>Nakamurella</taxon>
    </lineage>
</organism>
<gene>
    <name evidence="11" type="ORF">ABLG96_09445</name>
</gene>
<dbReference type="GO" id="GO:0006508">
    <property type="term" value="P:proteolysis"/>
    <property type="evidence" value="ECO:0007669"/>
    <property type="project" value="UniProtKB-KW"/>
</dbReference>
<feature type="domain" description="Peptidase M4 C-terminal" evidence="9">
    <location>
        <begin position="360"/>
        <end position="519"/>
    </location>
</feature>
<dbReference type="Gene3D" id="2.60.120.260">
    <property type="entry name" value="Galactose-binding domain-like"/>
    <property type="match status" value="1"/>
</dbReference>
<dbReference type="EMBL" id="CP159218">
    <property type="protein sequence ID" value="XCG65476.1"/>
    <property type="molecule type" value="Genomic_DNA"/>
</dbReference>
<dbReference type="Gene3D" id="3.10.450.490">
    <property type="match status" value="1"/>
</dbReference>
<name>A0AAU8DUS6_9ACTN</name>
<dbReference type="InterPro" id="IPR013783">
    <property type="entry name" value="Ig-like_fold"/>
</dbReference>
<reference evidence="11" key="1">
    <citation type="submission" date="2024-05" db="EMBL/GenBank/DDBJ databases">
        <authorList>
            <person name="Cai S.Y."/>
            <person name="Jin L.M."/>
            <person name="Li H.R."/>
        </authorList>
    </citation>
    <scope>NUCLEOTIDE SEQUENCE</scope>
    <source>
        <strain evidence="11">A5-74</strain>
    </source>
</reference>
<evidence type="ECO:0000259" key="10">
    <source>
        <dbReference type="Pfam" id="PF07504"/>
    </source>
</evidence>
<dbReference type="Gene3D" id="1.10.390.10">
    <property type="entry name" value="Neutral Protease Domain 2"/>
    <property type="match status" value="1"/>
</dbReference>
<dbReference type="InterPro" id="IPR011096">
    <property type="entry name" value="FTP_domain"/>
</dbReference>
<feature type="chain" id="PRO_5043493417" evidence="7">
    <location>
        <begin position="33"/>
        <end position="771"/>
    </location>
</feature>
<dbReference type="PANTHER" id="PTHR33794">
    <property type="entry name" value="BACILLOLYSIN"/>
    <property type="match status" value="1"/>
</dbReference>
<evidence type="ECO:0000256" key="7">
    <source>
        <dbReference type="SAM" id="SignalP"/>
    </source>
</evidence>
<dbReference type="SUPFAM" id="SSF55486">
    <property type="entry name" value="Metalloproteases ('zincins'), catalytic domain"/>
    <property type="match status" value="1"/>
</dbReference>
<dbReference type="Gene3D" id="2.60.40.10">
    <property type="entry name" value="Immunoglobulins"/>
    <property type="match status" value="1"/>
</dbReference>
<dbReference type="Gene3D" id="3.10.170.10">
    <property type="match status" value="1"/>
</dbReference>
<dbReference type="Pfam" id="PF05345">
    <property type="entry name" value="He_PIG"/>
    <property type="match status" value="1"/>
</dbReference>
<evidence type="ECO:0000313" key="11">
    <source>
        <dbReference type="EMBL" id="XCG65476.1"/>
    </source>
</evidence>
<evidence type="ECO:0000256" key="6">
    <source>
        <dbReference type="ARBA" id="ARBA00023049"/>
    </source>
</evidence>
<dbReference type="InterPro" id="IPR050728">
    <property type="entry name" value="Zinc_Metalloprotease_M4"/>
</dbReference>
<evidence type="ECO:0000259" key="9">
    <source>
        <dbReference type="Pfam" id="PF02868"/>
    </source>
</evidence>
<dbReference type="Pfam" id="PF01447">
    <property type="entry name" value="Peptidase_M4"/>
    <property type="match status" value="1"/>
</dbReference>
<feature type="signal peptide" evidence="7">
    <location>
        <begin position="1"/>
        <end position="32"/>
    </location>
</feature>
<dbReference type="GO" id="GO:0046872">
    <property type="term" value="F:metal ion binding"/>
    <property type="evidence" value="ECO:0007669"/>
    <property type="project" value="UniProtKB-KW"/>
</dbReference>
<dbReference type="AlphaFoldDB" id="A0AAU8DUS6"/>
<feature type="domain" description="FTP" evidence="10">
    <location>
        <begin position="76"/>
        <end position="117"/>
    </location>
</feature>
<dbReference type="InterPro" id="IPR001570">
    <property type="entry name" value="Peptidase_M4_C_domain"/>
</dbReference>
<keyword evidence="6" id="KW-0482">Metalloprotease</keyword>
<dbReference type="InterPro" id="IPR013856">
    <property type="entry name" value="Peptidase_M4_domain"/>
</dbReference>
<evidence type="ECO:0000256" key="4">
    <source>
        <dbReference type="ARBA" id="ARBA00022801"/>
    </source>
</evidence>
<sequence length="771" mass="78005">MKRSVPRTVIAVAAVSALALGNSLVGAPSAIAAGTSSVAAPAATSGSLSAASNAAVDAYLAAHPTAYHRSAGDALVPQAVVVGGNGLHYYPYQRTHRGLPVVGGDFVVTTDAAGVVLGLQVAQSAPIGTLSLSPRISAARASVVSQGRMKVESLARPAEAAAPRLVVLAGSTAKLAWESEVVGTTSEGPSKLAVYVDAATGAVLHQQEKVLHGSGSSAYNGPVQIDTTNSGTTFTMKDSSRTNLSCQDAANNTVFSGTDDAWGNGVASNRETGCVDALFAAQTEWKMLGSWLGRNGFTGSGGGYPIRVGLNDINAYYDGTQVQVGHSQSGNWIGSIDVVAHEFGHAIDDNTPGGISSNGTQEFVADTFGAATEWYANEAAPNDTPDYTVGEEVNLVGQGPIRVMYKPSTVGDDDCYSSSTPTDEVHAAAGPGNHWFYLLAEGTNPTDGQPTSPTCNGSTVGGIGIQKAITIMYNAMLTKTSSASYLKYRAWTLTAAKNLYPGSCTEFNAVKAAWTAVSVPAQSGEPTCGSGTTVTVTSPGSQSSTVGAAVSVQLAAGGGTSPYTWSATGLPAGLSIYAAGKITGTPTSGGTSSVTAKATDAGGTTGTTTFSWTVSTSGGGGSCSGQKLGNAGFESGNVTWTASTGAITNDSSAAAHGGSWMAWLDGYGSSHTDTLSQTVTIPAGCSKATLTYYLWIDSDEGTGTAYDTLTVAVNGTTKATWSNVNKGTGYVQRSLSLTGLSGSTTVKFTGTEDRSAATSFLLDDVALTVTG</sequence>
<dbReference type="CDD" id="cd09597">
    <property type="entry name" value="M4_TLP"/>
    <property type="match status" value="1"/>
</dbReference>
<dbReference type="PANTHER" id="PTHR33794:SF1">
    <property type="entry name" value="BACILLOLYSIN"/>
    <property type="match status" value="1"/>
</dbReference>
<dbReference type="Pfam" id="PF02868">
    <property type="entry name" value="Peptidase_M4_C"/>
    <property type="match status" value="1"/>
</dbReference>